<comment type="subcellular location">
    <subcellularLocation>
        <location evidence="1">Membrane</location>
    </subcellularLocation>
</comment>
<sequence length="248" mass="28864">MFGVYKVEIDYVSTGEGDYRKWLGPDWKPQWEKTGTLVLNHVSFMDILFSLVYFFPSFVSKDSVKNYPMVGNIAIAIDSLFLNRAGTKEEKIAMGNMIQERQLLNEKTERAPILIFPEGATTNNNSIINFKRGPFAGFHSVQPVCMNYTSINGISTQNDTLFHFHYYYCNLSYGTTLKMKVYPVFKPNEYFWQHHYDKSKGMEKWEVYAKVVREEIMAKSFDFKVSSISMEQKFAFKNILKGTKQRTD</sequence>
<name>A0A7S3CKT5_9SPIT</name>
<keyword evidence="4" id="KW-0812">Transmembrane</keyword>
<evidence type="ECO:0000256" key="5">
    <source>
        <dbReference type="ARBA" id="ARBA00022989"/>
    </source>
</evidence>
<protein>
    <recommendedName>
        <fullName evidence="9">Phospholipid/glycerol acyltransferase domain-containing protein</fullName>
    </recommendedName>
</protein>
<dbReference type="PANTHER" id="PTHR23063:SF52">
    <property type="entry name" value="LYSOPHOSPHATIDYLCHOLINE ACYLTRANSFERASE"/>
    <property type="match status" value="1"/>
</dbReference>
<reference evidence="10" key="1">
    <citation type="submission" date="2021-01" db="EMBL/GenBank/DDBJ databases">
        <authorList>
            <person name="Corre E."/>
            <person name="Pelletier E."/>
            <person name="Niang G."/>
            <person name="Scheremetjew M."/>
            <person name="Finn R."/>
            <person name="Kale V."/>
            <person name="Holt S."/>
            <person name="Cochrane G."/>
            <person name="Meng A."/>
            <person name="Brown T."/>
            <person name="Cohen L."/>
        </authorList>
    </citation>
    <scope>NUCLEOTIDE SEQUENCE</scope>
    <source>
        <strain evidence="10">Ras09</strain>
    </source>
</reference>
<dbReference type="GO" id="GO:0016746">
    <property type="term" value="F:acyltransferase activity"/>
    <property type="evidence" value="ECO:0007669"/>
    <property type="project" value="UniProtKB-KW"/>
</dbReference>
<evidence type="ECO:0000259" key="9">
    <source>
        <dbReference type="SMART" id="SM00563"/>
    </source>
</evidence>
<evidence type="ECO:0000256" key="2">
    <source>
        <dbReference type="ARBA" id="ARBA00008655"/>
    </source>
</evidence>
<evidence type="ECO:0000256" key="3">
    <source>
        <dbReference type="ARBA" id="ARBA00022679"/>
    </source>
</evidence>
<dbReference type="SMART" id="SM00563">
    <property type="entry name" value="PlsC"/>
    <property type="match status" value="1"/>
</dbReference>
<keyword evidence="8" id="KW-0012">Acyltransferase</keyword>
<evidence type="ECO:0000256" key="1">
    <source>
        <dbReference type="ARBA" id="ARBA00004370"/>
    </source>
</evidence>
<dbReference type="SUPFAM" id="SSF69593">
    <property type="entry name" value="Glycerol-3-phosphate (1)-acyltransferase"/>
    <property type="match status" value="1"/>
</dbReference>
<evidence type="ECO:0000256" key="6">
    <source>
        <dbReference type="ARBA" id="ARBA00023098"/>
    </source>
</evidence>
<keyword evidence="6" id="KW-0443">Lipid metabolism</keyword>
<dbReference type="InterPro" id="IPR002123">
    <property type="entry name" value="Plipid/glycerol_acylTrfase"/>
</dbReference>
<keyword evidence="5" id="KW-1133">Transmembrane helix</keyword>
<accession>A0A7S3CKT5</accession>
<dbReference type="Pfam" id="PF01553">
    <property type="entry name" value="Acyltransferase"/>
    <property type="match status" value="1"/>
</dbReference>
<keyword evidence="3" id="KW-0808">Transferase</keyword>
<organism evidence="10">
    <name type="scientific">Strombidium rassoulzadegani</name>
    <dbReference type="NCBI Taxonomy" id="1082188"/>
    <lineage>
        <taxon>Eukaryota</taxon>
        <taxon>Sar</taxon>
        <taxon>Alveolata</taxon>
        <taxon>Ciliophora</taxon>
        <taxon>Intramacronucleata</taxon>
        <taxon>Spirotrichea</taxon>
        <taxon>Oligotrichia</taxon>
        <taxon>Strombidiidae</taxon>
        <taxon>Strombidium</taxon>
    </lineage>
</organism>
<gene>
    <name evidence="10" type="ORF">SRAS04492_LOCUS2397</name>
</gene>
<evidence type="ECO:0000313" key="10">
    <source>
        <dbReference type="EMBL" id="CAE0230603.1"/>
    </source>
</evidence>
<evidence type="ECO:0000256" key="4">
    <source>
        <dbReference type="ARBA" id="ARBA00022692"/>
    </source>
</evidence>
<evidence type="ECO:0000256" key="7">
    <source>
        <dbReference type="ARBA" id="ARBA00023136"/>
    </source>
</evidence>
<keyword evidence="7" id="KW-0472">Membrane</keyword>
<proteinExistence type="inferred from homology"/>
<dbReference type="GO" id="GO:0016020">
    <property type="term" value="C:membrane"/>
    <property type="evidence" value="ECO:0007669"/>
    <property type="project" value="UniProtKB-SubCell"/>
</dbReference>
<evidence type="ECO:0000256" key="8">
    <source>
        <dbReference type="ARBA" id="ARBA00023315"/>
    </source>
</evidence>
<dbReference type="EMBL" id="HBIA01004569">
    <property type="protein sequence ID" value="CAE0230603.1"/>
    <property type="molecule type" value="Transcribed_RNA"/>
</dbReference>
<dbReference type="GO" id="GO:0006629">
    <property type="term" value="P:lipid metabolic process"/>
    <property type="evidence" value="ECO:0007669"/>
    <property type="project" value="UniProtKB-KW"/>
</dbReference>
<dbReference type="AlphaFoldDB" id="A0A7S3CKT5"/>
<dbReference type="PANTHER" id="PTHR23063">
    <property type="entry name" value="PHOSPHOLIPID ACYLTRANSFERASE"/>
    <property type="match status" value="1"/>
</dbReference>
<comment type="similarity">
    <text evidence="2">Belongs to the 1-acyl-sn-glycerol-3-phosphate acyltransferase family.</text>
</comment>
<feature type="domain" description="Phospholipid/glycerol acyltransferase" evidence="9">
    <location>
        <begin position="35"/>
        <end position="149"/>
    </location>
</feature>